<proteinExistence type="inferred from homology"/>
<sequence length="442" mass="47456">MIDDNEKNANSSGSSDNGEASKQDPAKQSIEDVENVGLRSTVINRSKRGNKNKPLLVAVGAFLLAGVALTVYKAWNNEFTGGSRISRPPSIDTTPAGQQLAESERYKQSLDTVNREGSQQAEKDGSSFIATPDEPLRDIDEKPKAQTNFRKPVAPANTPEPEVREAIVTKKAEQAPPPPDYSRINQLAAQIAGQAREYQSGWAPVGSTNTIVLNQTLYKTPEQRRQEALERQQAAQASGLVTGDGLPNNAINAGQFAFGRVINSTDSDTPGPVVVEIMKKGPLYKARMIGAFQKNNTTNALIVQFDRIVFADGREAPASAYAVDATKGSIAVKSEVDRRLFSRYAPLIAASFIEGLGQTLSESGDQVIYGSNYATVSRNKPRFEQGLYAGAGKVGQRMAQDIEQSAPKGPLVKLNAGKTVGVLFLQSVELPQSASIDTGGFE</sequence>
<protein>
    <recommendedName>
        <fullName evidence="3">Type IV secretion system protein virB10</fullName>
    </recommendedName>
</protein>
<comment type="similarity">
    <text evidence="2">Belongs to the TrbI/VirB10 family.</text>
</comment>
<feature type="compositionally biased region" description="Basic and acidic residues" evidence="8">
    <location>
        <begin position="134"/>
        <end position="144"/>
    </location>
</feature>
<evidence type="ECO:0000256" key="2">
    <source>
        <dbReference type="ARBA" id="ARBA00010265"/>
    </source>
</evidence>
<evidence type="ECO:0000256" key="9">
    <source>
        <dbReference type="SAM" id="Phobius"/>
    </source>
</evidence>
<evidence type="ECO:0000256" key="6">
    <source>
        <dbReference type="ARBA" id="ARBA00023026"/>
    </source>
</evidence>
<dbReference type="CDD" id="cd16431">
    <property type="entry name" value="IcmE"/>
    <property type="match status" value="1"/>
</dbReference>
<evidence type="ECO:0000256" key="8">
    <source>
        <dbReference type="SAM" id="MobiDB-lite"/>
    </source>
</evidence>
<dbReference type="InterPro" id="IPR042217">
    <property type="entry name" value="T4SS_VirB10/TrbI"/>
</dbReference>
<feature type="compositionally biased region" description="Polar residues" evidence="8">
    <location>
        <begin position="8"/>
        <end position="18"/>
    </location>
</feature>
<keyword evidence="5 9" id="KW-1133">Transmembrane helix</keyword>
<gene>
    <name evidence="10" type="ORF">F7Q93_22730</name>
</gene>
<dbReference type="EMBL" id="VZPE01000015">
    <property type="protein sequence ID" value="KAB0565879.1"/>
    <property type="molecule type" value="Genomic_DNA"/>
</dbReference>
<evidence type="ECO:0000256" key="5">
    <source>
        <dbReference type="ARBA" id="ARBA00022989"/>
    </source>
</evidence>
<keyword evidence="6" id="KW-0843">Virulence</keyword>
<dbReference type="Pfam" id="PF03743">
    <property type="entry name" value="TrbI"/>
    <property type="match status" value="1"/>
</dbReference>
<organism evidence="10">
    <name type="scientific">Brucella pituitosa</name>
    <dbReference type="NCBI Taxonomy" id="571256"/>
    <lineage>
        <taxon>Bacteria</taxon>
        <taxon>Pseudomonadati</taxon>
        <taxon>Pseudomonadota</taxon>
        <taxon>Alphaproteobacteria</taxon>
        <taxon>Hyphomicrobiales</taxon>
        <taxon>Brucellaceae</taxon>
        <taxon>Brucella/Ochrobactrum group</taxon>
        <taxon>Brucella</taxon>
    </lineage>
</organism>
<feature type="compositionally biased region" description="Polar residues" evidence="8">
    <location>
        <begin position="109"/>
        <end position="120"/>
    </location>
</feature>
<feature type="transmembrane region" description="Helical" evidence="9">
    <location>
        <begin position="55"/>
        <end position="75"/>
    </location>
</feature>
<dbReference type="GO" id="GO:0016020">
    <property type="term" value="C:membrane"/>
    <property type="evidence" value="ECO:0007669"/>
    <property type="project" value="UniProtKB-SubCell"/>
</dbReference>
<reference evidence="10" key="1">
    <citation type="submission" date="2019-09" db="EMBL/GenBank/DDBJ databases">
        <title>Draft genome sequences of 48 bacterial type strains from the CCUG.</title>
        <authorList>
            <person name="Tunovic T."/>
            <person name="Pineiro-Iglesias B."/>
            <person name="Unosson C."/>
            <person name="Inganas E."/>
            <person name="Ohlen M."/>
            <person name="Cardew S."/>
            <person name="Jensie-Markopoulos S."/>
            <person name="Salva-Serra F."/>
            <person name="Jaen-Luchoro D."/>
            <person name="Karlsson R."/>
            <person name="Svensson-Stadler L."/>
            <person name="Chun J."/>
            <person name="Moore E."/>
        </authorList>
    </citation>
    <scope>NUCLEOTIDE SEQUENCE</scope>
    <source>
        <strain evidence="10">CCUG 50899</strain>
    </source>
</reference>
<dbReference type="Gene3D" id="2.40.128.260">
    <property type="entry name" value="Type IV secretion system, VirB10/TraB/TrbI"/>
    <property type="match status" value="1"/>
</dbReference>
<feature type="compositionally biased region" description="Polar residues" evidence="8">
    <location>
        <begin position="91"/>
        <end position="101"/>
    </location>
</feature>
<feature type="region of interest" description="Disordered" evidence="8">
    <location>
        <begin position="1"/>
        <end position="33"/>
    </location>
</feature>
<comment type="caution">
    <text evidence="10">The sequence shown here is derived from an EMBL/GenBank/DDBJ whole genome shotgun (WGS) entry which is preliminary data.</text>
</comment>
<name>A0A643ETT4_9HYPH</name>
<dbReference type="RefSeq" id="WP_128094997.1">
    <property type="nucleotide sequence ID" value="NZ_JBHEEN010000017.1"/>
</dbReference>
<accession>A0A643ETT4</accession>
<evidence type="ECO:0000256" key="4">
    <source>
        <dbReference type="ARBA" id="ARBA00022692"/>
    </source>
</evidence>
<comment type="subcellular location">
    <subcellularLocation>
        <location evidence="1">Membrane</location>
        <topology evidence="1">Single-pass membrane protein</topology>
    </subcellularLocation>
</comment>
<keyword evidence="4 9" id="KW-0812">Transmembrane</keyword>
<feature type="region of interest" description="Disordered" evidence="8">
    <location>
        <begin position="80"/>
        <end position="162"/>
    </location>
</feature>
<dbReference type="AlphaFoldDB" id="A0A643ETT4"/>
<evidence type="ECO:0000256" key="1">
    <source>
        <dbReference type="ARBA" id="ARBA00004167"/>
    </source>
</evidence>
<keyword evidence="7 9" id="KW-0472">Membrane</keyword>
<evidence type="ECO:0000313" key="10">
    <source>
        <dbReference type="EMBL" id="KAB0565879.1"/>
    </source>
</evidence>
<dbReference type="InterPro" id="IPR049855">
    <property type="entry name" value="DotG/IcmE-like_C"/>
</dbReference>
<dbReference type="InterPro" id="IPR005498">
    <property type="entry name" value="T4SS_VirB10/TraB/TrbI"/>
</dbReference>
<evidence type="ECO:0000256" key="3">
    <source>
        <dbReference type="ARBA" id="ARBA00019211"/>
    </source>
</evidence>
<evidence type="ECO:0000256" key="7">
    <source>
        <dbReference type="ARBA" id="ARBA00023136"/>
    </source>
</evidence>